<gene>
    <name evidence="3" type="ORF">RM779_28025</name>
</gene>
<feature type="domain" description="NERD" evidence="2">
    <location>
        <begin position="75"/>
        <end position="176"/>
    </location>
</feature>
<dbReference type="Proteomes" id="UP001183615">
    <property type="component" value="Unassembled WGS sequence"/>
</dbReference>
<dbReference type="InterPro" id="IPR011528">
    <property type="entry name" value="NERD"/>
</dbReference>
<organism evidence="3 4">
    <name type="scientific">Streptomyces johnsoniae</name>
    <dbReference type="NCBI Taxonomy" id="3075532"/>
    <lineage>
        <taxon>Bacteria</taxon>
        <taxon>Bacillati</taxon>
        <taxon>Actinomycetota</taxon>
        <taxon>Actinomycetes</taxon>
        <taxon>Kitasatosporales</taxon>
        <taxon>Streptomycetaceae</taxon>
        <taxon>Streptomyces</taxon>
    </lineage>
</organism>
<dbReference type="EMBL" id="JAVREV010000019">
    <property type="protein sequence ID" value="MDT0446415.1"/>
    <property type="molecule type" value="Genomic_DNA"/>
</dbReference>
<feature type="region of interest" description="Disordered" evidence="1">
    <location>
        <begin position="1"/>
        <end position="26"/>
    </location>
</feature>
<comment type="caution">
    <text evidence="3">The sequence shown here is derived from an EMBL/GenBank/DDBJ whole genome shotgun (WGS) entry which is preliminary data.</text>
</comment>
<dbReference type="Pfam" id="PF08378">
    <property type="entry name" value="NERD"/>
    <property type="match status" value="1"/>
</dbReference>
<keyword evidence="4" id="KW-1185">Reference proteome</keyword>
<sequence>MEGREGVMENPEDPGRWPPGSGPLWLHPDDDLAPNRPGETLYGKVAALPTGAARRARMRLLRRGAEADALRSSLLAEQTAGARLDRLGGAGWRVLHSVPLPGDADISHIAIGPGGLLVFRSVLRRGARVEAGEDVVRINGRRTEPDVRRCRGDARRAAHALGRACGHPVTVHALLVCVGAARIGVTSALRDVEVLHEDRIAGLAARGGVLKPDGIEAVYGVARDRRTWHHA</sequence>
<evidence type="ECO:0000259" key="2">
    <source>
        <dbReference type="Pfam" id="PF08378"/>
    </source>
</evidence>
<evidence type="ECO:0000256" key="1">
    <source>
        <dbReference type="SAM" id="MobiDB-lite"/>
    </source>
</evidence>
<evidence type="ECO:0000313" key="3">
    <source>
        <dbReference type="EMBL" id="MDT0446415.1"/>
    </source>
</evidence>
<accession>A0ABU2SF76</accession>
<dbReference type="RefSeq" id="WP_311620569.1">
    <property type="nucleotide sequence ID" value="NZ_JAVREV010000019.1"/>
</dbReference>
<reference evidence="4" key="1">
    <citation type="submission" date="2023-07" db="EMBL/GenBank/DDBJ databases">
        <title>30 novel species of actinomycetes from the DSMZ collection.</title>
        <authorList>
            <person name="Nouioui I."/>
        </authorList>
    </citation>
    <scope>NUCLEOTIDE SEQUENCE [LARGE SCALE GENOMIC DNA]</scope>
    <source>
        <strain evidence="4">DSM 41886</strain>
    </source>
</reference>
<evidence type="ECO:0000313" key="4">
    <source>
        <dbReference type="Proteomes" id="UP001183615"/>
    </source>
</evidence>
<name>A0ABU2SF76_9ACTN</name>
<protein>
    <submittedName>
        <fullName evidence="3">Nuclease-related domain-containing protein</fullName>
    </submittedName>
</protein>
<proteinExistence type="predicted"/>